<name>A0A1C5AU47_9ACTN</name>
<dbReference type="InterPro" id="IPR016024">
    <property type="entry name" value="ARM-type_fold"/>
</dbReference>
<dbReference type="Proteomes" id="UP000198797">
    <property type="component" value="Unassembled WGS sequence"/>
</dbReference>
<dbReference type="AlphaFoldDB" id="A0A1C5AU47"/>
<sequence>MTVKKPVSPASTGGAGTHFEYRVAAIVYSHLLTGTHPPGLVVPLVAVGLQQRVHGHLLDDIVLTAEPGPHPLCIEFQVKRSLMVTGADPPFVEVVTQSLHQLHRRGDEVARGDLALGVVAQGDPDALSQLAALSELARGHTTHDRFAELLVRDVTNQNVRNRWAHVRKAVAAAFAEQAPDLGGVDFSAHAFLSALHVWCVSDSTDGAEYRAALDRLGPIAQSLAVKPVDLFEHLTALAQGWGVVAGIADAGTVRRHLRRRGLGMRTSHPDAAATGFAELDADAVVRGPIAALELEGVRDEAERRYEAADPAAAQLFAQIAERLEEHGMLPNAVIMRRREADARQRSGAPDDAGIVRAALAWEHLDAVQPWQAGFALQDGRQPGSTRALGQAAQRVVALADAAVGVAKGADLDGLINAFDAAEDADPYRERAAALLCEEAIADGRPTLVAQRATTLESIARAAARQGEAASRRCGARILMCVADATGNWAPLLPEIHRRHGGAMTAWAHARYGRFLALNGDGAGAQAQYVLAIERACVAKMFDEAADWLYAARIVRYWYGDVAGDDDEHPLAQALRANATPSRLPGSPHTAELAMSAMLSKDKPREAVQQARRWRWQAVVRGYLAEEREAVAALGTLYERAEDPRSAVTCFVRAGSDRQAAAAARTLPEVPADLGVDLLTAVEAGRAAAYATVAAAADLITDEQAREWADAAISEVAGHRAEPIAGPSARLAAFDALAALGGCLSDQQVDSLLVILDPLIDRDSDHYRFSDKAVTKILISIAGRRREAVVLLLRALLADEQMAEIILQEGIEALTANSKITEELLRPAAATNEHACLALILAGLDTAPVTTLAQQRVNRYLLPRAHHPGVTAVYAGSQHTALLASVLDPATRRQVAQAMLDMAADVRETASSRYDGLAGLTVLAPHLDEQTRDGLLPPVLHMARGEHDDHLVDDFFRRGVTLTDRALECAARLVTGDARRAEIEQIGIALLQTADEPSRWRAVRALFLTPAAATTLNLEHCAVHPIPAVRALAAVRWAQDPAVLSPAAAIRLARDDDYRVRRNLARAIRDHADVHIRDENALAVLDALASDPRRSVRTWVSRKRMPAETDTQPTVGLAPASLAFAADSGSFAALGGQDVGVAGVGVAPSQVGLQFLGQRRVVGVVRAGDDEGA</sequence>
<reference evidence="2" key="1">
    <citation type="submission" date="2016-06" db="EMBL/GenBank/DDBJ databases">
        <authorList>
            <person name="Varghese N."/>
            <person name="Submissions Spin"/>
        </authorList>
    </citation>
    <scope>NUCLEOTIDE SEQUENCE [LARGE SCALE GENOMIC DNA]</scope>
    <source>
        <strain evidence="2">DSM 44100</strain>
    </source>
</reference>
<protein>
    <submittedName>
        <fullName evidence="1">Uncharacterized protein</fullName>
    </submittedName>
</protein>
<accession>A0A1C5AU47</accession>
<dbReference type="EMBL" id="FMCU01000028">
    <property type="protein sequence ID" value="SCF48683.1"/>
    <property type="molecule type" value="Genomic_DNA"/>
</dbReference>
<dbReference type="SUPFAM" id="SSF48371">
    <property type="entry name" value="ARM repeat"/>
    <property type="match status" value="1"/>
</dbReference>
<keyword evidence="2" id="KW-1185">Reference proteome</keyword>
<gene>
    <name evidence="1" type="ORF">GA0070216_12816</name>
</gene>
<organism evidence="1 2">
    <name type="scientific">Micromonospora matsumotoense</name>
    <dbReference type="NCBI Taxonomy" id="121616"/>
    <lineage>
        <taxon>Bacteria</taxon>
        <taxon>Bacillati</taxon>
        <taxon>Actinomycetota</taxon>
        <taxon>Actinomycetes</taxon>
        <taxon>Micromonosporales</taxon>
        <taxon>Micromonosporaceae</taxon>
        <taxon>Micromonospora</taxon>
    </lineage>
</organism>
<evidence type="ECO:0000313" key="2">
    <source>
        <dbReference type="Proteomes" id="UP000198797"/>
    </source>
</evidence>
<evidence type="ECO:0000313" key="1">
    <source>
        <dbReference type="EMBL" id="SCF48683.1"/>
    </source>
</evidence>
<proteinExistence type="predicted"/>
<dbReference type="STRING" id="121616.GA0070216_12816"/>